<accession>A0A8T2VJZ0</accession>
<organism evidence="3 4">
    <name type="scientific">Ceratopteris richardii</name>
    <name type="common">Triangle waterfern</name>
    <dbReference type="NCBI Taxonomy" id="49495"/>
    <lineage>
        <taxon>Eukaryota</taxon>
        <taxon>Viridiplantae</taxon>
        <taxon>Streptophyta</taxon>
        <taxon>Embryophyta</taxon>
        <taxon>Tracheophyta</taxon>
        <taxon>Polypodiopsida</taxon>
        <taxon>Polypodiidae</taxon>
        <taxon>Polypodiales</taxon>
        <taxon>Pteridineae</taxon>
        <taxon>Pteridaceae</taxon>
        <taxon>Parkerioideae</taxon>
        <taxon>Ceratopteris</taxon>
    </lineage>
</organism>
<dbReference type="OrthoDB" id="1900300at2759"/>
<dbReference type="Gene3D" id="1.10.10.60">
    <property type="entry name" value="Homeodomain-like"/>
    <property type="match status" value="1"/>
</dbReference>
<dbReference type="Pfam" id="PF13837">
    <property type="entry name" value="Myb_DNA-bind_4"/>
    <property type="match status" value="1"/>
</dbReference>
<dbReference type="EMBL" id="CM035407">
    <property type="protein sequence ID" value="KAH7444779.1"/>
    <property type="molecule type" value="Genomic_DNA"/>
</dbReference>
<proteinExistence type="predicted"/>
<keyword evidence="4" id="KW-1185">Reference proteome</keyword>
<dbReference type="PANTHER" id="PTHR31307">
    <property type="entry name" value="TRIHELIX TRANSCRIPTION FACTOR ASIL2"/>
    <property type="match status" value="1"/>
</dbReference>
<reference evidence="3" key="1">
    <citation type="submission" date="2021-08" db="EMBL/GenBank/DDBJ databases">
        <title>WGS assembly of Ceratopteris richardii.</title>
        <authorList>
            <person name="Marchant D.B."/>
            <person name="Chen G."/>
            <person name="Jenkins J."/>
            <person name="Shu S."/>
            <person name="Leebens-Mack J."/>
            <person name="Grimwood J."/>
            <person name="Schmutz J."/>
            <person name="Soltis P."/>
            <person name="Soltis D."/>
            <person name="Chen Z.-H."/>
        </authorList>
    </citation>
    <scope>NUCLEOTIDE SEQUENCE</scope>
    <source>
        <strain evidence="3">Whitten #5841</strain>
        <tissue evidence="3">Leaf</tissue>
    </source>
</reference>
<feature type="region of interest" description="Disordered" evidence="1">
    <location>
        <begin position="289"/>
        <end position="311"/>
    </location>
</feature>
<evidence type="ECO:0000313" key="3">
    <source>
        <dbReference type="EMBL" id="KAH7444779.1"/>
    </source>
</evidence>
<feature type="compositionally biased region" description="Polar residues" evidence="1">
    <location>
        <begin position="214"/>
        <end position="226"/>
    </location>
</feature>
<evidence type="ECO:0000256" key="1">
    <source>
        <dbReference type="SAM" id="MobiDB-lite"/>
    </source>
</evidence>
<name>A0A8T2VJZ0_CERRI</name>
<feature type="compositionally biased region" description="Basic residues" evidence="1">
    <location>
        <begin position="290"/>
        <end position="299"/>
    </location>
</feature>
<protein>
    <recommendedName>
        <fullName evidence="2">Myb/SANT-like DNA-binding domain-containing protein</fullName>
    </recommendedName>
</protein>
<gene>
    <name evidence="3" type="ORF">KP509_02G091200</name>
</gene>
<dbReference type="InterPro" id="IPR044822">
    <property type="entry name" value="Myb_DNA-bind_4"/>
</dbReference>
<dbReference type="Proteomes" id="UP000825935">
    <property type="component" value="Chromosome 2"/>
</dbReference>
<dbReference type="InterPro" id="IPR044823">
    <property type="entry name" value="ASIL1/2-like"/>
</dbReference>
<evidence type="ECO:0000259" key="2">
    <source>
        <dbReference type="Pfam" id="PF13837"/>
    </source>
</evidence>
<feature type="domain" description="Myb/SANT-like DNA-binding" evidence="2">
    <location>
        <begin position="31"/>
        <end position="119"/>
    </location>
</feature>
<comment type="caution">
    <text evidence="3">The sequence shown here is derived from an EMBL/GenBank/DDBJ whole genome shotgun (WGS) entry which is preliminary data.</text>
</comment>
<dbReference type="PANTHER" id="PTHR31307:SF63">
    <property type="entry name" value="MYB_SANT-LIKE DNA-BINDING DOMAIN-CONTAINING PROTEIN"/>
    <property type="match status" value="1"/>
</dbReference>
<sequence>MDQGKEIAPLQLLPACSEEDIKRVPKSTVSSEWPHKAVAVLLDIYVQKFFAGRGCLRSKDWEEVMNKVNAECEGLKTLRNAKQCRDKVDSLKRRYKAEKRKAVNGEEVTWPFFDKLDDMMGSALRQTRGYRPLHHLQKASLFTAQDLKDFGDDEHEKQGLSGSPEGCETRRNQLPFYMSFPENGKAKADDRYASSEEGSDIDPYQRPSKFNKPSGAQHSPDISSGQARRPPPPWAGTSSKDRAQTRETESDSSIQALADAITGFSEVYARVELAKLEIMTTMKLEFAKLAQRRRKRRHKESSSKSSSTNHT</sequence>
<dbReference type="AlphaFoldDB" id="A0A8T2VJZ0"/>
<feature type="compositionally biased region" description="Basic and acidic residues" evidence="1">
    <location>
        <begin position="184"/>
        <end position="194"/>
    </location>
</feature>
<feature type="compositionally biased region" description="Basic and acidic residues" evidence="1">
    <location>
        <begin position="239"/>
        <end position="249"/>
    </location>
</feature>
<feature type="region of interest" description="Disordered" evidence="1">
    <location>
        <begin position="180"/>
        <end position="252"/>
    </location>
</feature>
<evidence type="ECO:0000313" key="4">
    <source>
        <dbReference type="Proteomes" id="UP000825935"/>
    </source>
</evidence>